<comment type="caution">
    <text evidence="2">The sequence shown here is derived from an EMBL/GenBank/DDBJ whole genome shotgun (WGS) entry which is preliminary data.</text>
</comment>
<sequence>MSDYSDHSEVYRQLLLASHVLVWARWAQDGSLLLAAASEMLLALVQLAGALVARQRAVWHELGALERDVARQTLAKLLGTVQWALLAQTAAAAVCIAQIRDTGQGETPSGPPPLHLGQGLLGNEFPLWTDTATARTAHAALDTLLTLLQLAALHARIAAAPPALLPELIAANPHLLAPLQGPLTSPSPSSPPSSPSSSPPAANIAPYGAISA</sequence>
<evidence type="ECO:0000256" key="1">
    <source>
        <dbReference type="SAM" id="MobiDB-lite"/>
    </source>
</evidence>
<reference evidence="2 3" key="1">
    <citation type="journal article" date="2023" name="Elife">
        <title>Identification of key yeast species and microbe-microbe interactions impacting larval growth of Drosophila in the wild.</title>
        <authorList>
            <person name="Mure A."/>
            <person name="Sugiura Y."/>
            <person name="Maeda R."/>
            <person name="Honda K."/>
            <person name="Sakurai N."/>
            <person name="Takahashi Y."/>
            <person name="Watada M."/>
            <person name="Katoh T."/>
            <person name="Gotoh A."/>
            <person name="Gotoh Y."/>
            <person name="Taniguchi I."/>
            <person name="Nakamura K."/>
            <person name="Hayashi T."/>
            <person name="Katayama T."/>
            <person name="Uemura T."/>
            <person name="Hattori Y."/>
        </authorList>
    </citation>
    <scope>NUCLEOTIDE SEQUENCE [LARGE SCALE GENOMIC DNA]</scope>
    <source>
        <strain evidence="2 3">KH-74</strain>
    </source>
</reference>
<accession>A0AAV5RWM1</accession>
<evidence type="ECO:0000313" key="2">
    <source>
        <dbReference type="EMBL" id="GMM55818.1"/>
    </source>
</evidence>
<gene>
    <name evidence="2" type="ORF">DAKH74_024340</name>
</gene>
<organism evidence="2 3">
    <name type="scientific">Maudiozyma humilis</name>
    <name type="common">Sour dough yeast</name>
    <name type="synonym">Kazachstania humilis</name>
    <dbReference type="NCBI Taxonomy" id="51915"/>
    <lineage>
        <taxon>Eukaryota</taxon>
        <taxon>Fungi</taxon>
        <taxon>Dikarya</taxon>
        <taxon>Ascomycota</taxon>
        <taxon>Saccharomycotina</taxon>
        <taxon>Saccharomycetes</taxon>
        <taxon>Saccharomycetales</taxon>
        <taxon>Saccharomycetaceae</taxon>
        <taxon>Maudiozyma</taxon>
    </lineage>
</organism>
<dbReference type="Proteomes" id="UP001377567">
    <property type="component" value="Unassembled WGS sequence"/>
</dbReference>
<feature type="compositionally biased region" description="Pro residues" evidence="1">
    <location>
        <begin position="188"/>
        <end position="198"/>
    </location>
</feature>
<feature type="region of interest" description="Disordered" evidence="1">
    <location>
        <begin position="180"/>
        <end position="212"/>
    </location>
</feature>
<dbReference type="AlphaFoldDB" id="A0AAV5RWM1"/>
<keyword evidence="3" id="KW-1185">Reference proteome</keyword>
<dbReference type="EMBL" id="BTGD01000006">
    <property type="protein sequence ID" value="GMM55818.1"/>
    <property type="molecule type" value="Genomic_DNA"/>
</dbReference>
<proteinExistence type="predicted"/>
<evidence type="ECO:0000313" key="3">
    <source>
        <dbReference type="Proteomes" id="UP001377567"/>
    </source>
</evidence>
<protein>
    <submittedName>
        <fullName evidence="2">Uncharacterized protein</fullName>
    </submittedName>
</protein>
<name>A0AAV5RWM1_MAUHU</name>